<feature type="transmembrane region" description="Helical" evidence="13">
    <location>
        <begin position="63"/>
        <end position="89"/>
    </location>
</feature>
<evidence type="ECO:0000256" key="8">
    <source>
        <dbReference type="ARBA" id="ARBA00023053"/>
    </source>
</evidence>
<evidence type="ECO:0000256" key="3">
    <source>
        <dbReference type="ARBA" id="ARBA00022448"/>
    </source>
</evidence>
<feature type="transmembrane region" description="Helical" evidence="13">
    <location>
        <begin position="183"/>
        <end position="201"/>
    </location>
</feature>
<evidence type="ECO:0000256" key="4">
    <source>
        <dbReference type="ARBA" id="ARBA00022475"/>
    </source>
</evidence>
<accession>A0A381XG01</accession>
<keyword evidence="6" id="KW-0769">Symport</keyword>
<keyword evidence="5 13" id="KW-0812">Transmembrane</keyword>
<feature type="transmembrane region" description="Helical" evidence="13">
    <location>
        <begin position="234"/>
        <end position="254"/>
    </location>
</feature>
<feature type="transmembrane region" description="Helical" evidence="13">
    <location>
        <begin position="150"/>
        <end position="171"/>
    </location>
</feature>
<keyword evidence="9" id="KW-0406">Ion transport</keyword>
<evidence type="ECO:0000256" key="2">
    <source>
        <dbReference type="ARBA" id="ARBA00006434"/>
    </source>
</evidence>
<evidence type="ECO:0000256" key="6">
    <source>
        <dbReference type="ARBA" id="ARBA00022847"/>
    </source>
</evidence>
<organism evidence="14">
    <name type="scientific">marine metagenome</name>
    <dbReference type="NCBI Taxonomy" id="408172"/>
    <lineage>
        <taxon>unclassified sequences</taxon>
        <taxon>metagenomes</taxon>
        <taxon>ecological metagenomes</taxon>
    </lineage>
</organism>
<sequence>MIIMSFVTCLLIFIVIGILSNFKNQHNSFDYLLAGHNVKPWLVALSAVATNNSGYMFVGMIGYTYAVGLSSMWLLFGWILGDFFASLFIHERLREITEKENAYSFVGVLSRWHGNNYQNFRLIGGIITLAFLGTYAAAQLSAGSKALHVLLGWNYSAGAIIGAIMVLLYCYSGGIRASIWTDAAQSFVMVLSMSLLVFVGVKEVGSISQLITELNLVSPTYMNFFPSDLLFGEFFGPILFIGSWMFAGFGVVGQPHIMVRFMAMDKPQNMNRVRFYYYSWYCVFSFLTISAGLLARLLLPDTDTFDTELALPALSLQLLPEILVGLILAGLFAATMSTADSQILSCSATITRDFTDDKKSSYLKIKLSTLFVTIIALIIALSGTKSVFSLVIVAWSALACAFAPIMTIYVLGGKPSERLTICMVITGIGVMLLWRYLGLNDAIYEVAPGILAGLISYWVLQEKV</sequence>
<evidence type="ECO:0000256" key="7">
    <source>
        <dbReference type="ARBA" id="ARBA00022989"/>
    </source>
</evidence>
<feature type="transmembrane region" description="Helical" evidence="13">
    <location>
        <begin position="318"/>
        <end position="340"/>
    </location>
</feature>
<feature type="transmembrane region" description="Helical" evidence="13">
    <location>
        <begin position="443"/>
        <end position="460"/>
    </location>
</feature>
<keyword evidence="3" id="KW-0813">Transport</keyword>
<proteinExistence type="inferred from homology"/>
<evidence type="ECO:0000313" key="14">
    <source>
        <dbReference type="EMBL" id="SVA63193.1"/>
    </source>
</evidence>
<dbReference type="AlphaFoldDB" id="A0A381XG01"/>
<feature type="transmembrane region" description="Helical" evidence="13">
    <location>
        <begin position="419"/>
        <end position="437"/>
    </location>
</feature>
<dbReference type="PANTHER" id="PTHR48086:SF3">
    <property type="entry name" value="SODIUM_PROLINE SYMPORTER"/>
    <property type="match status" value="1"/>
</dbReference>
<dbReference type="InterPro" id="IPR011851">
    <property type="entry name" value="Na/Pro_symporter"/>
</dbReference>
<comment type="subcellular location">
    <subcellularLocation>
        <location evidence="1">Cell membrane</location>
        <topology evidence="1">Multi-pass membrane protein</topology>
    </subcellularLocation>
</comment>
<keyword evidence="11" id="KW-0739">Sodium transport</keyword>
<name>A0A381XG01_9ZZZZ</name>
<evidence type="ECO:0000256" key="5">
    <source>
        <dbReference type="ARBA" id="ARBA00022692"/>
    </source>
</evidence>
<feature type="transmembrane region" description="Helical" evidence="13">
    <location>
        <begin position="361"/>
        <end position="381"/>
    </location>
</feature>
<comment type="catalytic activity">
    <reaction evidence="12">
        <text>L-proline(in) + Na(+)(in) = L-proline(out) + Na(+)(out)</text>
        <dbReference type="Rhea" id="RHEA:28967"/>
        <dbReference type="ChEBI" id="CHEBI:29101"/>
        <dbReference type="ChEBI" id="CHEBI:60039"/>
    </reaction>
</comment>
<evidence type="ECO:0000256" key="12">
    <source>
        <dbReference type="ARBA" id="ARBA00033708"/>
    </source>
</evidence>
<dbReference type="GO" id="GO:0005886">
    <property type="term" value="C:plasma membrane"/>
    <property type="evidence" value="ECO:0007669"/>
    <property type="project" value="UniProtKB-SubCell"/>
</dbReference>
<protein>
    <recommendedName>
        <fullName evidence="15">Sodium/proline symporter</fullName>
    </recommendedName>
</protein>
<dbReference type="CDD" id="cd11475">
    <property type="entry name" value="SLC5sbd_PutP"/>
    <property type="match status" value="1"/>
</dbReference>
<keyword evidence="8" id="KW-0915">Sodium</keyword>
<dbReference type="GO" id="GO:0031402">
    <property type="term" value="F:sodium ion binding"/>
    <property type="evidence" value="ECO:0007669"/>
    <property type="project" value="InterPro"/>
</dbReference>
<evidence type="ECO:0000256" key="9">
    <source>
        <dbReference type="ARBA" id="ARBA00023065"/>
    </source>
</evidence>
<gene>
    <name evidence="14" type="ORF">METZ01_LOCUS116047</name>
</gene>
<comment type="similarity">
    <text evidence="2">Belongs to the sodium:solute symporter (SSF) (TC 2.A.21) family.</text>
</comment>
<dbReference type="InterPro" id="IPR038377">
    <property type="entry name" value="Na/Glc_symporter_sf"/>
</dbReference>
<keyword evidence="10 13" id="KW-0472">Membrane</keyword>
<dbReference type="PROSITE" id="PS50283">
    <property type="entry name" value="NA_SOLUT_SYMP_3"/>
    <property type="match status" value="1"/>
</dbReference>
<dbReference type="InterPro" id="IPR001734">
    <property type="entry name" value="Na/solute_symporter"/>
</dbReference>
<keyword evidence="4" id="KW-1003">Cell membrane</keyword>
<dbReference type="GO" id="GO:0005298">
    <property type="term" value="F:proline:sodium symporter activity"/>
    <property type="evidence" value="ECO:0007669"/>
    <property type="project" value="InterPro"/>
</dbReference>
<dbReference type="EMBL" id="UINC01014905">
    <property type="protein sequence ID" value="SVA63193.1"/>
    <property type="molecule type" value="Genomic_DNA"/>
</dbReference>
<dbReference type="GO" id="GO:0015824">
    <property type="term" value="P:proline transport"/>
    <property type="evidence" value="ECO:0007669"/>
    <property type="project" value="InterPro"/>
</dbReference>
<evidence type="ECO:0000256" key="11">
    <source>
        <dbReference type="ARBA" id="ARBA00023201"/>
    </source>
</evidence>
<dbReference type="PANTHER" id="PTHR48086">
    <property type="entry name" value="SODIUM/PROLINE SYMPORTER-RELATED"/>
    <property type="match status" value="1"/>
</dbReference>
<evidence type="ECO:0000256" key="13">
    <source>
        <dbReference type="SAM" id="Phobius"/>
    </source>
</evidence>
<evidence type="ECO:0000256" key="10">
    <source>
        <dbReference type="ARBA" id="ARBA00023136"/>
    </source>
</evidence>
<dbReference type="Pfam" id="PF00474">
    <property type="entry name" value="SSF"/>
    <property type="match status" value="1"/>
</dbReference>
<reference evidence="14" key="1">
    <citation type="submission" date="2018-05" db="EMBL/GenBank/DDBJ databases">
        <authorList>
            <person name="Lanie J.A."/>
            <person name="Ng W.-L."/>
            <person name="Kazmierczak K.M."/>
            <person name="Andrzejewski T.M."/>
            <person name="Davidsen T.M."/>
            <person name="Wayne K.J."/>
            <person name="Tettelin H."/>
            <person name="Glass J.I."/>
            <person name="Rusch D."/>
            <person name="Podicherti R."/>
            <person name="Tsui H.-C.T."/>
            <person name="Winkler M.E."/>
        </authorList>
    </citation>
    <scope>NUCLEOTIDE SEQUENCE</scope>
</reference>
<evidence type="ECO:0008006" key="15">
    <source>
        <dbReference type="Google" id="ProtNLM"/>
    </source>
</evidence>
<feature type="transmembrane region" description="Helical" evidence="13">
    <location>
        <begin position="120"/>
        <end position="138"/>
    </location>
</feature>
<dbReference type="InterPro" id="IPR050277">
    <property type="entry name" value="Sodium:Solute_Symporter"/>
</dbReference>
<feature type="transmembrane region" description="Helical" evidence="13">
    <location>
        <begin position="387"/>
        <end position="412"/>
    </location>
</feature>
<feature type="transmembrane region" description="Helical" evidence="13">
    <location>
        <begin position="275"/>
        <end position="298"/>
    </location>
</feature>
<dbReference type="Gene3D" id="1.20.1730.10">
    <property type="entry name" value="Sodium/glucose cotransporter"/>
    <property type="match status" value="1"/>
</dbReference>
<evidence type="ECO:0000256" key="1">
    <source>
        <dbReference type="ARBA" id="ARBA00004651"/>
    </source>
</evidence>
<keyword evidence="7 13" id="KW-1133">Transmembrane helix</keyword>